<sequence>MPLDFIIKAEGFNALAEPLQKLYVKQDDGNYQLSVNGVPQGNQSEVDALKKQVAELIAAGETSEKAAKEAAKQAKIALDEKARKDGDVAALEKSWQEKLDTQKAEYETKLSVSDGQLKTMLIDNYADALARELAGESASVILPHVKSRLELGTDDKGQYVTRITKDGKPSALTRDDLKKEFAENKTYAPILVGSQGAGSGGGLRNNDQNQIKANDSGVTSLSGNSLQARAAQIASGVSS</sequence>
<proteinExistence type="predicted"/>
<evidence type="ECO:0000313" key="2">
    <source>
        <dbReference type="EMBL" id="XDF89651.1"/>
    </source>
</evidence>
<reference evidence="2" key="2">
    <citation type="submission" date="2024-07" db="EMBL/GenBank/DDBJ databases">
        <authorList>
            <person name="Pedersen J.S."/>
            <person name="Mulbjerg M.R."/>
            <person name="Carstens A.B."/>
            <person name="Hansen L.H."/>
        </authorList>
    </citation>
    <scope>NUCLEOTIDE SEQUENCE</scope>
</reference>
<evidence type="ECO:0000256" key="1">
    <source>
        <dbReference type="SAM" id="MobiDB-lite"/>
    </source>
</evidence>
<reference evidence="2" key="1">
    <citation type="journal article" date="2024" name="Virus Res.">
        <title>A novel genus of Pectobacterium bacteriophages display broad host range by targeting several species of Danish soft rot isolates.</title>
        <authorList>
            <person name="Pedersen J.S."/>
            <person name="Carstens A.B."/>
            <person name="Rothgard M.M."/>
            <person name="Roy C."/>
            <person name="Viry A."/>
            <person name="Papudeshi B."/>
            <person name="Kot W."/>
            <person name="Hille F."/>
            <person name="Franz C.M.A.P."/>
            <person name="Edwards R."/>
            <person name="Hansen L.H."/>
        </authorList>
    </citation>
    <scope>NUCLEOTIDE SEQUENCE</scope>
</reference>
<accession>A0AB39ABT6</accession>
<dbReference type="EMBL" id="PQ008973">
    <property type="protein sequence ID" value="XDF89651.1"/>
    <property type="molecule type" value="Genomic_DNA"/>
</dbReference>
<protein>
    <submittedName>
        <fullName evidence="2">Head scaffolding protein</fullName>
    </submittedName>
</protein>
<feature type="region of interest" description="Disordered" evidence="1">
    <location>
        <begin position="191"/>
        <end position="225"/>
    </location>
</feature>
<organism evidence="2">
    <name type="scientific">Pectobacterium phage Pappous</name>
    <dbReference type="NCBI Taxonomy" id="3158140"/>
    <lineage>
        <taxon>Viruses</taxon>
        <taxon>Duplodnaviria</taxon>
        <taxon>Heunggongvirae</taxon>
        <taxon>Uroviricota</taxon>
        <taxon>Caudoviricetes</taxon>
    </lineage>
</organism>
<feature type="compositionally biased region" description="Polar residues" evidence="1">
    <location>
        <begin position="205"/>
        <end position="225"/>
    </location>
</feature>
<name>A0AB39ABT6_9CAUD</name>
<gene>
    <name evidence="2" type="ORF">KGKXNULN_CDS0015</name>
</gene>